<feature type="region of interest" description="Disordered" evidence="1">
    <location>
        <begin position="92"/>
        <end position="118"/>
    </location>
</feature>
<dbReference type="Proteomes" id="UP000603453">
    <property type="component" value="Unassembled WGS sequence"/>
</dbReference>
<feature type="non-terminal residue" evidence="2">
    <location>
        <position position="1"/>
    </location>
</feature>
<dbReference type="Gene3D" id="3.10.20.90">
    <property type="entry name" value="Phosphatidylinositol 3-kinase Catalytic Subunit, Chain A, domain 1"/>
    <property type="match status" value="1"/>
</dbReference>
<feature type="compositionally biased region" description="Acidic residues" evidence="1">
    <location>
        <begin position="94"/>
        <end position="106"/>
    </location>
</feature>
<dbReference type="EMBL" id="JAEPRD010000116">
    <property type="protein sequence ID" value="KAG2198118.1"/>
    <property type="molecule type" value="Genomic_DNA"/>
</dbReference>
<keyword evidence="3" id="KW-1185">Reference proteome</keyword>
<dbReference type="OrthoDB" id="428577at2759"/>
<reference evidence="2" key="1">
    <citation type="submission" date="2020-12" db="EMBL/GenBank/DDBJ databases">
        <title>Metabolic potential, ecology and presence of endohyphal bacteria is reflected in genomic diversity of Mucoromycotina.</title>
        <authorList>
            <person name="Muszewska A."/>
            <person name="Okrasinska A."/>
            <person name="Steczkiewicz K."/>
            <person name="Drgas O."/>
            <person name="Orlowska M."/>
            <person name="Perlinska-Lenart U."/>
            <person name="Aleksandrzak-Piekarczyk T."/>
            <person name="Szatraj K."/>
            <person name="Zielenkiewicz U."/>
            <person name="Pilsyk S."/>
            <person name="Malc E."/>
            <person name="Mieczkowski P."/>
            <person name="Kruszewska J.S."/>
            <person name="Biernat P."/>
            <person name="Pawlowska J."/>
        </authorList>
    </citation>
    <scope>NUCLEOTIDE SEQUENCE</scope>
    <source>
        <strain evidence="2">WA0000017839</strain>
    </source>
</reference>
<evidence type="ECO:0008006" key="4">
    <source>
        <dbReference type="Google" id="ProtNLM"/>
    </source>
</evidence>
<dbReference type="AlphaFoldDB" id="A0A8H7QUP3"/>
<protein>
    <recommendedName>
        <fullName evidence="4">Ubiquitin-like domain-containing protein</fullName>
    </recommendedName>
</protein>
<gene>
    <name evidence="2" type="ORF">INT47_001516</name>
</gene>
<organism evidence="2 3">
    <name type="scientific">Mucor saturninus</name>
    <dbReference type="NCBI Taxonomy" id="64648"/>
    <lineage>
        <taxon>Eukaryota</taxon>
        <taxon>Fungi</taxon>
        <taxon>Fungi incertae sedis</taxon>
        <taxon>Mucoromycota</taxon>
        <taxon>Mucoromycotina</taxon>
        <taxon>Mucoromycetes</taxon>
        <taxon>Mucorales</taxon>
        <taxon>Mucorineae</taxon>
        <taxon>Mucoraceae</taxon>
        <taxon>Mucor</taxon>
    </lineage>
</organism>
<accession>A0A8H7QUP3</accession>
<dbReference type="InterPro" id="IPR029071">
    <property type="entry name" value="Ubiquitin-like_domsf"/>
</dbReference>
<sequence length="118" mass="13716">NQQELTYIRAKREKTILFLCIDLKDTVDQLKTKLCQALDNKKSSDDIRILVDGKREGEYKVLEDVKFLDNSDIVYFVYLQGNGQWEPINVIEPEPADEDEIEEEEPQVIKKEKGKGRA</sequence>
<comment type="caution">
    <text evidence="2">The sequence shown here is derived from an EMBL/GenBank/DDBJ whole genome shotgun (WGS) entry which is preliminary data.</text>
</comment>
<proteinExistence type="predicted"/>
<evidence type="ECO:0000313" key="3">
    <source>
        <dbReference type="Proteomes" id="UP000603453"/>
    </source>
</evidence>
<dbReference type="SUPFAM" id="SSF54236">
    <property type="entry name" value="Ubiquitin-like"/>
    <property type="match status" value="1"/>
</dbReference>
<name>A0A8H7QUP3_9FUNG</name>
<evidence type="ECO:0000256" key="1">
    <source>
        <dbReference type="SAM" id="MobiDB-lite"/>
    </source>
</evidence>
<evidence type="ECO:0000313" key="2">
    <source>
        <dbReference type="EMBL" id="KAG2198118.1"/>
    </source>
</evidence>